<sequence>MTGVCCKDYATKGLPLGPIFSKFNSLQMMNKKTFFAKIEYQSLELATKNFSENNILEEGRLGHIYQSCFDEVLAAVMKLDGCGLDYRECLKSTVGNNLGIICTVIAEMKCFHQHKYEINAPKFLGFQVIVGDGYDSVGCSEGRGLEVEAIERKLLRSNVYEGVIYEIFINFMKFEINELPVKKSFERVSKEALRVILGLEVMMGAHRVLHIKKSFEIVAKDDSSPSSMILFLSDRKSSQELTSKFYPSNAMQLPLSYDLPTAKMCSLFISVMIELMKMLLRFIKKILRKIISCEHSMRHQNQDSSLHIILSPSNEHICLNFTSPIS</sequence>
<dbReference type="Gene3D" id="3.30.200.20">
    <property type="entry name" value="Phosphorylase Kinase, domain 1"/>
    <property type="match status" value="1"/>
</dbReference>
<gene>
    <name evidence="1" type="ORF">M5K25_007013</name>
</gene>
<organism evidence="1 2">
    <name type="scientific">Dendrobium thyrsiflorum</name>
    <name type="common">Pinecone-like raceme dendrobium</name>
    <name type="synonym">Orchid</name>
    <dbReference type="NCBI Taxonomy" id="117978"/>
    <lineage>
        <taxon>Eukaryota</taxon>
        <taxon>Viridiplantae</taxon>
        <taxon>Streptophyta</taxon>
        <taxon>Embryophyta</taxon>
        <taxon>Tracheophyta</taxon>
        <taxon>Spermatophyta</taxon>
        <taxon>Magnoliopsida</taxon>
        <taxon>Liliopsida</taxon>
        <taxon>Asparagales</taxon>
        <taxon>Orchidaceae</taxon>
        <taxon>Epidendroideae</taxon>
        <taxon>Malaxideae</taxon>
        <taxon>Dendrobiinae</taxon>
        <taxon>Dendrobium</taxon>
    </lineage>
</organism>
<reference evidence="1 2" key="1">
    <citation type="journal article" date="2024" name="Plant Biotechnol. J.">
        <title>Dendrobium thyrsiflorum genome and its molecular insights into genes involved in important horticultural traits.</title>
        <authorList>
            <person name="Chen B."/>
            <person name="Wang J.Y."/>
            <person name="Zheng P.J."/>
            <person name="Li K.L."/>
            <person name="Liang Y.M."/>
            <person name="Chen X.F."/>
            <person name="Zhang C."/>
            <person name="Zhao X."/>
            <person name="He X."/>
            <person name="Zhang G.Q."/>
            <person name="Liu Z.J."/>
            <person name="Xu Q."/>
        </authorList>
    </citation>
    <scope>NUCLEOTIDE SEQUENCE [LARGE SCALE GENOMIC DNA]</scope>
    <source>
        <strain evidence="1">GZMU011</strain>
    </source>
</reference>
<keyword evidence="2" id="KW-1185">Reference proteome</keyword>
<accession>A0ABD0VD94</accession>
<protein>
    <submittedName>
        <fullName evidence="1">Uncharacterized protein</fullName>
    </submittedName>
</protein>
<dbReference type="Proteomes" id="UP001552299">
    <property type="component" value="Unassembled WGS sequence"/>
</dbReference>
<name>A0ABD0VD94_DENTH</name>
<evidence type="ECO:0000313" key="1">
    <source>
        <dbReference type="EMBL" id="KAL0922975.1"/>
    </source>
</evidence>
<dbReference type="AlphaFoldDB" id="A0ABD0VD94"/>
<dbReference type="EMBL" id="JANQDX010000006">
    <property type="protein sequence ID" value="KAL0922975.1"/>
    <property type="molecule type" value="Genomic_DNA"/>
</dbReference>
<proteinExistence type="predicted"/>
<evidence type="ECO:0000313" key="2">
    <source>
        <dbReference type="Proteomes" id="UP001552299"/>
    </source>
</evidence>
<comment type="caution">
    <text evidence="1">The sequence shown here is derived from an EMBL/GenBank/DDBJ whole genome shotgun (WGS) entry which is preliminary data.</text>
</comment>